<comment type="caution">
    <text evidence="3">The sequence shown here is derived from an EMBL/GenBank/DDBJ whole genome shotgun (WGS) entry which is preliminary data.</text>
</comment>
<sequence>MAITQLFARGATLFPARICLQDATGARRYDEVHAQVTRIAARLNAGDQPTGEKCAVYSPNAAAAVECLIGIQWAGAVYVPLNPKNHSSENIAILDNCDVSTLFFHSSLADEVEVLRAHCPKLMRCVCIDTAVGEAPALNDWIGDIAPRLQPFACEPNDVVSVYSTGGTTGLPKGVMLTSLNWDIAAANFHAHTPVEKPPVFLAVSPITHAAGTFSFMLMALGGRTVILPGFDAGAILDAIEREKVTHLYLPPTAIYMLLEHPDVRSRDYSSLEYFIYTSAPMSVTKLRQCLEIFGPVMIQFWGQTEAPSFCTCLSREDHADLADPERARRLLSCGQPMLLTPVAAMDEDGHLLGAGEKGELVVNGPLVMAGYYKNAAATAGVSTHGWHHTGDVGYVDADGFVFIVDRKKEMIITGGYNVYPREVESVLLSHAAIQECAVVGAPDEKWGEAVTGVIELKAGSTLDAAEVMAWCKTQLGSIKAPKSVQIWAELPRTSVGKVDKKAIRKRFWEGSERAI</sequence>
<evidence type="ECO:0000259" key="1">
    <source>
        <dbReference type="Pfam" id="PF00501"/>
    </source>
</evidence>
<evidence type="ECO:0000313" key="4">
    <source>
        <dbReference type="Proteomes" id="UP001363010"/>
    </source>
</evidence>
<accession>A0ABU8VU62</accession>
<evidence type="ECO:0000259" key="2">
    <source>
        <dbReference type="Pfam" id="PF13193"/>
    </source>
</evidence>
<dbReference type="InterPro" id="IPR000873">
    <property type="entry name" value="AMP-dep_synth/lig_dom"/>
</dbReference>
<reference evidence="3 4" key="1">
    <citation type="submission" date="2024-03" db="EMBL/GenBank/DDBJ databases">
        <title>Novel species of the genus Variovorax.</title>
        <authorList>
            <person name="Liu Q."/>
            <person name="Xin Y.-H."/>
        </authorList>
    </citation>
    <scope>NUCLEOTIDE SEQUENCE [LARGE SCALE GENOMIC DNA]</scope>
    <source>
        <strain evidence="3 4">KACC 18501</strain>
    </source>
</reference>
<keyword evidence="4" id="KW-1185">Reference proteome</keyword>
<dbReference type="InterPro" id="IPR025110">
    <property type="entry name" value="AMP-bd_C"/>
</dbReference>
<dbReference type="Gene3D" id="3.40.50.12780">
    <property type="entry name" value="N-terminal domain of ligase-like"/>
    <property type="match status" value="1"/>
</dbReference>
<dbReference type="Proteomes" id="UP001363010">
    <property type="component" value="Unassembled WGS sequence"/>
</dbReference>
<dbReference type="PANTHER" id="PTHR43767">
    <property type="entry name" value="LONG-CHAIN-FATTY-ACID--COA LIGASE"/>
    <property type="match status" value="1"/>
</dbReference>
<dbReference type="InterPro" id="IPR045851">
    <property type="entry name" value="AMP-bd_C_sf"/>
</dbReference>
<dbReference type="Pfam" id="PF00501">
    <property type="entry name" value="AMP-binding"/>
    <property type="match status" value="1"/>
</dbReference>
<name>A0ABU8VU62_9BURK</name>
<dbReference type="Gene3D" id="3.30.300.30">
    <property type="match status" value="1"/>
</dbReference>
<dbReference type="Pfam" id="PF13193">
    <property type="entry name" value="AMP-binding_C"/>
    <property type="match status" value="1"/>
</dbReference>
<feature type="domain" description="AMP-binding enzyme C-terminal" evidence="2">
    <location>
        <begin position="423"/>
        <end position="498"/>
    </location>
</feature>
<evidence type="ECO:0000313" key="3">
    <source>
        <dbReference type="EMBL" id="MEJ8821205.1"/>
    </source>
</evidence>
<dbReference type="EMBL" id="JBBKZV010000002">
    <property type="protein sequence ID" value="MEJ8821205.1"/>
    <property type="molecule type" value="Genomic_DNA"/>
</dbReference>
<dbReference type="InterPro" id="IPR050237">
    <property type="entry name" value="ATP-dep_AMP-bd_enzyme"/>
</dbReference>
<feature type="domain" description="AMP-dependent synthetase/ligase" evidence="1">
    <location>
        <begin position="9"/>
        <end position="373"/>
    </location>
</feature>
<dbReference type="PANTHER" id="PTHR43767:SF7">
    <property type="entry name" value="MEDIUM_LONG-CHAIN-FATTY-ACID--COA LIGASE FADD8"/>
    <property type="match status" value="1"/>
</dbReference>
<protein>
    <submittedName>
        <fullName evidence="3">AMP-binding protein</fullName>
    </submittedName>
</protein>
<dbReference type="SUPFAM" id="SSF56801">
    <property type="entry name" value="Acetyl-CoA synthetase-like"/>
    <property type="match status" value="1"/>
</dbReference>
<dbReference type="RefSeq" id="WP_340362264.1">
    <property type="nucleotide sequence ID" value="NZ_JBBKZV010000002.1"/>
</dbReference>
<dbReference type="InterPro" id="IPR042099">
    <property type="entry name" value="ANL_N_sf"/>
</dbReference>
<organism evidence="3 4">
    <name type="scientific">Variovorax humicola</name>
    <dbReference type="NCBI Taxonomy" id="1769758"/>
    <lineage>
        <taxon>Bacteria</taxon>
        <taxon>Pseudomonadati</taxon>
        <taxon>Pseudomonadota</taxon>
        <taxon>Betaproteobacteria</taxon>
        <taxon>Burkholderiales</taxon>
        <taxon>Comamonadaceae</taxon>
        <taxon>Variovorax</taxon>
    </lineage>
</organism>
<gene>
    <name evidence="3" type="ORF">WKW80_04020</name>
</gene>
<proteinExistence type="predicted"/>